<comment type="domain">
    <text evidence="6">Contains large globular domains required for ATP hydrolysis at each terminus and a third globular domain forming a flexible hinge near the middle of the molecule. These domains are separated by coiled-coil structures.</text>
</comment>
<evidence type="ECO:0000256" key="3">
    <source>
        <dbReference type="ARBA" id="ARBA00022840"/>
    </source>
</evidence>
<comment type="subcellular location">
    <subcellularLocation>
        <location evidence="6">Cytoplasm</location>
    </subcellularLocation>
</comment>
<dbReference type="Gene3D" id="1.20.1060.20">
    <property type="match status" value="1"/>
</dbReference>
<dbReference type="InterPro" id="IPR011890">
    <property type="entry name" value="SMC_prok"/>
</dbReference>
<feature type="coiled-coil region" evidence="6">
    <location>
        <begin position="248"/>
        <end position="394"/>
    </location>
</feature>
<feature type="coiled-coil region" evidence="6">
    <location>
        <begin position="451"/>
        <end position="492"/>
    </location>
</feature>
<protein>
    <recommendedName>
        <fullName evidence="6">Chromosome partition protein Smc</fullName>
    </recommendedName>
</protein>
<keyword evidence="4 6" id="KW-0175">Coiled coil</keyword>
<keyword evidence="10" id="KW-1185">Reference proteome</keyword>
<name>A0ABQ3VCS6_9CHLR</name>
<dbReference type="SMART" id="SM00968">
    <property type="entry name" value="SMC_hinge"/>
    <property type="match status" value="1"/>
</dbReference>
<feature type="coiled-coil region" evidence="6">
    <location>
        <begin position="852"/>
        <end position="981"/>
    </location>
</feature>
<comment type="function">
    <text evidence="6">Required for chromosome condensation and partitioning.</text>
</comment>
<dbReference type="PIRSF" id="PIRSF005719">
    <property type="entry name" value="SMC"/>
    <property type="match status" value="1"/>
</dbReference>
<evidence type="ECO:0000256" key="7">
    <source>
        <dbReference type="SAM" id="MobiDB-lite"/>
    </source>
</evidence>
<feature type="domain" description="SMC hinge" evidence="8">
    <location>
        <begin position="522"/>
        <end position="659"/>
    </location>
</feature>
<comment type="subunit">
    <text evidence="6">Homodimer.</text>
</comment>
<dbReference type="RefSeq" id="WP_201360601.1">
    <property type="nucleotide sequence ID" value="NZ_BNJJ01000002.1"/>
</dbReference>
<evidence type="ECO:0000256" key="1">
    <source>
        <dbReference type="ARBA" id="ARBA00022490"/>
    </source>
</evidence>
<comment type="similarity">
    <text evidence="6">Belongs to the SMC family.</text>
</comment>
<dbReference type="Gene3D" id="3.40.50.300">
    <property type="entry name" value="P-loop containing nucleotide triphosphate hydrolases"/>
    <property type="match status" value="2"/>
</dbReference>
<keyword evidence="2 6" id="KW-0547">Nucleotide-binding</keyword>
<dbReference type="Gene3D" id="1.10.287.1490">
    <property type="match status" value="1"/>
</dbReference>
<dbReference type="Pfam" id="PF02463">
    <property type="entry name" value="SMC_N"/>
    <property type="match status" value="1"/>
</dbReference>
<evidence type="ECO:0000256" key="6">
    <source>
        <dbReference type="HAMAP-Rule" id="MF_01894"/>
    </source>
</evidence>
<feature type="coiled-coil region" evidence="6">
    <location>
        <begin position="1035"/>
        <end position="1097"/>
    </location>
</feature>
<keyword evidence="5 6" id="KW-0238">DNA-binding</keyword>
<accession>A0ABQ3VCS6</accession>
<dbReference type="Pfam" id="PF06470">
    <property type="entry name" value="SMC_hinge"/>
    <property type="match status" value="1"/>
</dbReference>
<reference evidence="9 10" key="1">
    <citation type="journal article" date="2021" name="Int. J. Syst. Evol. Microbiol.">
        <title>Reticulibacter mediterranei gen. nov., sp. nov., within the new family Reticulibacteraceae fam. nov., and Ktedonospora formicarum gen. nov., sp. nov., Ktedonobacter robiniae sp. nov., Dictyobacter formicarum sp. nov. and Dictyobacter arantiisoli sp. nov., belonging to the class Ktedonobacteria.</title>
        <authorList>
            <person name="Yabe S."/>
            <person name="Zheng Y."/>
            <person name="Wang C.M."/>
            <person name="Sakai Y."/>
            <person name="Abe K."/>
            <person name="Yokota A."/>
            <person name="Donadio S."/>
            <person name="Cavaletti L."/>
            <person name="Monciardini P."/>
        </authorList>
    </citation>
    <scope>NUCLEOTIDE SEQUENCE [LARGE SCALE GENOMIC DNA]</scope>
    <source>
        <strain evidence="9 10">SOSP1-9</strain>
    </source>
</reference>
<keyword evidence="1 6" id="KW-0963">Cytoplasm</keyword>
<proteinExistence type="inferred from homology"/>
<dbReference type="Gene3D" id="1.20.5.170">
    <property type="match status" value="1"/>
</dbReference>
<comment type="caution">
    <text evidence="9">The sequence shown here is derived from an EMBL/GenBank/DDBJ whole genome shotgun (WGS) entry which is preliminary data.</text>
</comment>
<feature type="region of interest" description="Disordered" evidence="7">
    <location>
        <begin position="983"/>
        <end position="1017"/>
    </location>
</feature>
<organism evidence="9 10">
    <name type="scientific">Dictyobacter formicarum</name>
    <dbReference type="NCBI Taxonomy" id="2778368"/>
    <lineage>
        <taxon>Bacteria</taxon>
        <taxon>Bacillati</taxon>
        <taxon>Chloroflexota</taxon>
        <taxon>Ktedonobacteria</taxon>
        <taxon>Ktedonobacterales</taxon>
        <taxon>Dictyobacteraceae</taxon>
        <taxon>Dictyobacter</taxon>
    </lineage>
</organism>
<dbReference type="InterPro" id="IPR010935">
    <property type="entry name" value="SMC_hinge"/>
</dbReference>
<dbReference type="InterPro" id="IPR036277">
    <property type="entry name" value="SMC_hinge_sf"/>
</dbReference>
<dbReference type="HAMAP" id="MF_01894">
    <property type="entry name" value="Smc_prok"/>
    <property type="match status" value="1"/>
</dbReference>
<dbReference type="InterPro" id="IPR027417">
    <property type="entry name" value="P-loop_NTPase"/>
</dbReference>
<dbReference type="InterPro" id="IPR024704">
    <property type="entry name" value="SMC"/>
</dbReference>
<feature type="compositionally biased region" description="Basic and acidic residues" evidence="7">
    <location>
        <begin position="989"/>
        <end position="999"/>
    </location>
</feature>
<dbReference type="PANTHER" id="PTHR43977">
    <property type="entry name" value="STRUCTURAL MAINTENANCE OF CHROMOSOMES PROTEIN 3"/>
    <property type="match status" value="1"/>
</dbReference>
<dbReference type="Gene3D" id="3.30.70.1620">
    <property type="match status" value="1"/>
</dbReference>
<evidence type="ECO:0000256" key="5">
    <source>
        <dbReference type="ARBA" id="ARBA00023125"/>
    </source>
</evidence>
<sequence>MYLKRLEMLGFKSFASRTLLEFSPGITAVVGPNGAGKSNVADSMRWVLGEQSMRQLRGKKSDDIIFAGGQGKAPLGMAEVSLTLDNSTGWVPSEYSEITVTRRSYRSGENEYLINKQKVRLKDVLLLLAQARIGHDSYTVVGQGLIDAALSLRAEERRALFEDAAGIRPFQVQRTDAETRLKQTEQNVERLRDIVSEIEPRLAPLAEQAKRALEFSRLNDELHDVLLSWYALQWRRLRVTREYAELAEREQGQKVRQAEAELQMLTEQSQALRNKRQQIQVQISEARTSCDKANELVRWLERDLAVNEERIGGLERQRNDIQAEERRLRERSIALQKQLIDLEEQCDLADEAVDNGATQLASLEGKVAQAQKEYEMDERRLRSAQSDLVQVQARLGSTQTELGRLQKQLGERNRTLASRRDTISQAQQSQRTLEGRLIEERGRLETVRTEEQQMLQRKQNIARAIADAQQELERMKATLAEAERRKRTTVDRLNMLKNWRQSLSGYSDGVRALLRAPAADVSGLVGPVPQLGVVASGMEMALEAALGPYMQAVVVRTLADAQRGLAHLQKTQAGRAMIIWMERVEEDEDEDIQEVRTIQGQVEERVLQRYLETAPELKPRILGFAWKQLQCEPRFIPIFMRLLHGVVLAQDLAAAHELLSWGIELSISSDSDLPFTSLVTVAGEVLHIDGWLTGGSGKAGVQQGLLAYERELRELPQHLEEINLMINQLHDMMSEAQRKQEGRRAEQNATEKELQKVTSRIHDINKTLNSSQRELERVQTEIRLAASIEQQLASEVAGLEQEVVAAQERVRTHEKSQREMIGLVEELQIEMEERATSYRHMQDELGGERTTVAVKRQEARSLRQQLSTLQGQAQDLKAQVQQQVTRIKEAERQQQDLQASITLQRTDLEQGRQRAQTLTQELHVVEGTLADVEQQILSQEQQRIKVQQNTRELEAAYRRSLLDSQKARDAVESLLAQLQEEMNITDPEELSRHREHESDMLEAPDSSEQFNGQNGQHHGQNTVAVAIQNGTHAHVDVVEQLTEEEETQLRKYRRRIEGLRGCIKAMGGCDANAPQLYTETQTRYDFLTAQITDLEQAAQQLYTIISQLDVTMARQFEETFQAVNTRFKEHFTTLFNGGMARLELMAAKSSDEEGVIPPSMPAGVEVIVQPPGKKVQDLSLLSGGERALVSAALLFSLLEINPPPFCLLDEVDAALDESNVTRFCDILKRLAQRTQFIVITHNRVTMTAAQAIYGVTMRESASRLLSLRLEQVPASASR</sequence>
<evidence type="ECO:0000313" key="9">
    <source>
        <dbReference type="EMBL" id="GHO82966.1"/>
    </source>
</evidence>
<feature type="binding site" evidence="6">
    <location>
        <begin position="32"/>
        <end position="39"/>
    </location>
    <ligand>
        <name>ATP</name>
        <dbReference type="ChEBI" id="CHEBI:30616"/>
    </ligand>
</feature>
<gene>
    <name evidence="6 9" type="primary">smc</name>
    <name evidence="9" type="ORF">KSZ_09720</name>
</gene>
<dbReference type="Proteomes" id="UP000635565">
    <property type="component" value="Unassembled WGS sequence"/>
</dbReference>
<feature type="region of interest" description="Disordered" evidence="7">
    <location>
        <begin position="735"/>
        <end position="755"/>
    </location>
</feature>
<evidence type="ECO:0000256" key="4">
    <source>
        <dbReference type="ARBA" id="ARBA00023054"/>
    </source>
</evidence>
<dbReference type="SUPFAM" id="SSF57997">
    <property type="entry name" value="Tropomyosin"/>
    <property type="match status" value="2"/>
</dbReference>
<keyword evidence="3 6" id="KW-0067">ATP-binding</keyword>
<dbReference type="SUPFAM" id="SSF75553">
    <property type="entry name" value="Smc hinge domain"/>
    <property type="match status" value="1"/>
</dbReference>
<dbReference type="NCBIfam" id="TIGR02168">
    <property type="entry name" value="SMC_prok_B"/>
    <property type="match status" value="1"/>
</dbReference>
<dbReference type="CDD" id="cd03278">
    <property type="entry name" value="ABC_SMC_barmotin"/>
    <property type="match status" value="1"/>
</dbReference>
<evidence type="ECO:0000259" key="8">
    <source>
        <dbReference type="SMART" id="SM00968"/>
    </source>
</evidence>
<dbReference type="InterPro" id="IPR003395">
    <property type="entry name" value="RecF/RecN/SMC_N"/>
</dbReference>
<dbReference type="EMBL" id="BNJJ01000002">
    <property type="protein sequence ID" value="GHO82966.1"/>
    <property type="molecule type" value="Genomic_DNA"/>
</dbReference>
<evidence type="ECO:0000313" key="10">
    <source>
        <dbReference type="Proteomes" id="UP000635565"/>
    </source>
</evidence>
<evidence type="ECO:0000256" key="2">
    <source>
        <dbReference type="ARBA" id="ARBA00022741"/>
    </source>
</evidence>
<dbReference type="SUPFAM" id="SSF52540">
    <property type="entry name" value="P-loop containing nucleoside triphosphate hydrolases"/>
    <property type="match status" value="1"/>
</dbReference>